<dbReference type="Gene3D" id="2.40.480.10">
    <property type="entry name" value="Allene oxide cyclase-like"/>
    <property type="match status" value="1"/>
</dbReference>
<dbReference type="AlphaFoldDB" id="A0AAX6FYZ5"/>
<dbReference type="GO" id="GO:0048046">
    <property type="term" value="C:apoplast"/>
    <property type="evidence" value="ECO:0007669"/>
    <property type="project" value="UniProtKB-SubCell"/>
</dbReference>
<gene>
    <name evidence="6" type="ORF">M6B38_391890</name>
</gene>
<keyword evidence="5" id="KW-0472">Membrane</keyword>
<organism evidence="6 7">
    <name type="scientific">Iris pallida</name>
    <name type="common">Sweet iris</name>
    <dbReference type="NCBI Taxonomy" id="29817"/>
    <lineage>
        <taxon>Eukaryota</taxon>
        <taxon>Viridiplantae</taxon>
        <taxon>Streptophyta</taxon>
        <taxon>Embryophyta</taxon>
        <taxon>Tracheophyta</taxon>
        <taxon>Spermatophyta</taxon>
        <taxon>Magnoliopsida</taxon>
        <taxon>Liliopsida</taxon>
        <taxon>Asparagales</taxon>
        <taxon>Iridaceae</taxon>
        <taxon>Iridoideae</taxon>
        <taxon>Irideae</taxon>
        <taxon>Iris</taxon>
    </lineage>
</organism>
<comment type="subcellular location">
    <subcellularLocation>
        <location evidence="4">Secreted</location>
        <location evidence="4">Extracellular space</location>
        <location evidence="4">Apoplast</location>
    </subcellularLocation>
</comment>
<comment type="subunit">
    <text evidence="2 4">Homodimer.</text>
</comment>
<feature type="transmembrane region" description="Helical" evidence="5">
    <location>
        <begin position="37"/>
        <end position="57"/>
    </location>
</feature>
<comment type="caution">
    <text evidence="6">The sequence shown here is derived from an EMBL/GenBank/DDBJ whole genome shotgun (WGS) entry which is preliminary data.</text>
</comment>
<proteinExistence type="inferred from homology"/>
<dbReference type="Pfam" id="PF03018">
    <property type="entry name" value="Dirigent"/>
    <property type="match status" value="1"/>
</dbReference>
<accession>A0AAX6FYZ5</accession>
<comment type="function">
    <text evidence="4">Dirigent proteins impart stereoselectivity on the phenoxy radical-coupling reaction, yielding optically active lignans from two molecules of coniferyl alcohol in the biosynthesis of lignans, flavonolignans, and alkaloids and thus plays a central role in plant secondary metabolism.</text>
</comment>
<sequence length="215" mass="23950">MNWCTHTNIISSNQPLRYLFVHFNPFSIPGSAPMAKVLLFFFVFLFVLNVSTTTPLASAARLRREKLSHFQFYWHDILSGRSPTAVPVARAPPGLSSNATGFGQVTMIDDPLTLGPTINSSSVVGRAQGFYACAALDTVGLMMVMNFVFHEGRYNGSTFTVMGRNEVFKKVREMPVVGGSGAFRFARGYVEARTHWFDLNTGDAIVHYDCFVMHY</sequence>
<dbReference type="EMBL" id="JANAVB010024995">
    <property type="protein sequence ID" value="KAJ6821646.1"/>
    <property type="molecule type" value="Genomic_DNA"/>
</dbReference>
<reference evidence="6" key="1">
    <citation type="journal article" date="2023" name="GigaByte">
        <title>Genome assembly of the bearded iris, Iris pallida Lam.</title>
        <authorList>
            <person name="Bruccoleri R.E."/>
            <person name="Oakeley E.J."/>
            <person name="Faust A.M.E."/>
            <person name="Altorfer M."/>
            <person name="Dessus-Babus S."/>
            <person name="Burckhardt D."/>
            <person name="Oertli M."/>
            <person name="Naumann U."/>
            <person name="Petersen F."/>
            <person name="Wong J."/>
        </authorList>
    </citation>
    <scope>NUCLEOTIDE SEQUENCE</scope>
    <source>
        <strain evidence="6">GSM-AAB239-AS_SAM_17_03QT</strain>
    </source>
</reference>
<keyword evidence="4" id="KW-0052">Apoplast</keyword>
<keyword evidence="7" id="KW-1185">Reference proteome</keyword>
<evidence type="ECO:0000256" key="5">
    <source>
        <dbReference type="SAM" id="Phobius"/>
    </source>
</evidence>
<dbReference type="InterPro" id="IPR044859">
    <property type="entry name" value="Allene_oxi_cyc_Dirigent"/>
</dbReference>
<comment type="similarity">
    <text evidence="1 4">Belongs to the plant dirigent protein family.</text>
</comment>
<evidence type="ECO:0000256" key="1">
    <source>
        <dbReference type="ARBA" id="ARBA00010746"/>
    </source>
</evidence>
<evidence type="ECO:0000256" key="4">
    <source>
        <dbReference type="RuleBase" id="RU363099"/>
    </source>
</evidence>
<evidence type="ECO:0000256" key="3">
    <source>
        <dbReference type="ARBA" id="ARBA00022525"/>
    </source>
</evidence>
<keyword evidence="5" id="KW-0812">Transmembrane</keyword>
<protein>
    <recommendedName>
        <fullName evidence="4">Dirigent protein</fullName>
    </recommendedName>
</protein>
<evidence type="ECO:0000313" key="6">
    <source>
        <dbReference type="EMBL" id="KAJ6821646.1"/>
    </source>
</evidence>
<dbReference type="GO" id="GO:0009699">
    <property type="term" value="P:phenylpropanoid biosynthetic process"/>
    <property type="evidence" value="ECO:0007669"/>
    <property type="project" value="UniProtKB-ARBA"/>
</dbReference>
<keyword evidence="3 4" id="KW-0964">Secreted</keyword>
<name>A0AAX6FYZ5_IRIPA</name>
<dbReference type="PANTHER" id="PTHR21495">
    <property type="entry name" value="NUCLEOPORIN-RELATED"/>
    <property type="match status" value="1"/>
</dbReference>
<evidence type="ECO:0000256" key="2">
    <source>
        <dbReference type="ARBA" id="ARBA00011738"/>
    </source>
</evidence>
<reference evidence="6" key="2">
    <citation type="submission" date="2023-04" db="EMBL/GenBank/DDBJ databases">
        <authorList>
            <person name="Bruccoleri R.E."/>
            <person name="Oakeley E.J."/>
            <person name="Faust A.-M."/>
            <person name="Dessus-Babus S."/>
            <person name="Altorfer M."/>
            <person name="Burckhardt D."/>
            <person name="Oertli M."/>
            <person name="Naumann U."/>
            <person name="Petersen F."/>
            <person name="Wong J."/>
        </authorList>
    </citation>
    <scope>NUCLEOTIDE SEQUENCE</scope>
    <source>
        <strain evidence="6">GSM-AAB239-AS_SAM_17_03QT</strain>
        <tissue evidence="6">Leaf</tissue>
    </source>
</reference>
<dbReference type="InterPro" id="IPR004265">
    <property type="entry name" value="Dirigent"/>
</dbReference>
<evidence type="ECO:0000313" key="7">
    <source>
        <dbReference type="Proteomes" id="UP001140949"/>
    </source>
</evidence>
<dbReference type="Proteomes" id="UP001140949">
    <property type="component" value="Unassembled WGS sequence"/>
</dbReference>
<keyword evidence="5" id="KW-1133">Transmembrane helix</keyword>